<accession>A0A6G0TC34</accession>
<dbReference type="Proteomes" id="UP000475862">
    <property type="component" value="Unassembled WGS sequence"/>
</dbReference>
<sequence length="252" mass="29648">MPSFPISFGLPRLYCSYYLFTIMSLKYKPPFSPRSGKYISLADKSSPFRIVYPVYRRKGVIGGDRVTRLPLDVALNKKQVIQYNLVSRYQLWTCLIFTENVILNEVVNGWNLGVNYIYPYVHYRGQKVGIQTNKIQTTVEYVSYKLAFQNRLLSTMIPIIAFNRIKQKKRDHAIEKQKTIVMDRGFFSWKFLLRDLPLGILIRSNMKYFFFFKQRTSAGLAFVYIMRLLQPYAVLLVTLISPYKTIQKKIIQ</sequence>
<keyword evidence="1" id="KW-0472">Membrane</keyword>
<evidence type="ECO:0000313" key="3">
    <source>
        <dbReference type="Proteomes" id="UP000475862"/>
    </source>
</evidence>
<reference evidence="2 3" key="1">
    <citation type="submission" date="2019-08" db="EMBL/GenBank/DDBJ databases">
        <title>The genome of the soybean aphid Biotype 1, its phylome, world population structure and adaptation to the North American continent.</title>
        <authorList>
            <person name="Giordano R."/>
            <person name="Donthu R.K."/>
            <person name="Hernandez A.G."/>
            <person name="Wright C.L."/>
            <person name="Zimin A.V."/>
        </authorList>
    </citation>
    <scope>NUCLEOTIDE SEQUENCE [LARGE SCALE GENOMIC DNA]</scope>
    <source>
        <tissue evidence="2">Whole aphids</tissue>
    </source>
</reference>
<feature type="transmembrane region" description="Helical" evidence="1">
    <location>
        <begin position="218"/>
        <end position="240"/>
    </location>
</feature>
<proteinExistence type="predicted"/>
<feature type="non-terminal residue" evidence="2">
    <location>
        <position position="252"/>
    </location>
</feature>
<dbReference type="EMBL" id="VYZN01000048">
    <property type="protein sequence ID" value="KAE9528818.1"/>
    <property type="molecule type" value="Genomic_DNA"/>
</dbReference>
<evidence type="ECO:0000313" key="2">
    <source>
        <dbReference type="EMBL" id="KAE9528818.1"/>
    </source>
</evidence>
<keyword evidence="3" id="KW-1185">Reference proteome</keyword>
<comment type="caution">
    <text evidence="2">The sequence shown here is derived from an EMBL/GenBank/DDBJ whole genome shotgun (WGS) entry which is preliminary data.</text>
</comment>
<name>A0A6G0TC34_APHGL</name>
<evidence type="ECO:0000256" key="1">
    <source>
        <dbReference type="SAM" id="Phobius"/>
    </source>
</evidence>
<gene>
    <name evidence="2" type="ORF">AGLY_012393</name>
</gene>
<keyword evidence="1" id="KW-0812">Transmembrane</keyword>
<keyword evidence="1" id="KW-1133">Transmembrane helix</keyword>
<organism evidence="2 3">
    <name type="scientific">Aphis glycines</name>
    <name type="common">Soybean aphid</name>
    <dbReference type="NCBI Taxonomy" id="307491"/>
    <lineage>
        <taxon>Eukaryota</taxon>
        <taxon>Metazoa</taxon>
        <taxon>Ecdysozoa</taxon>
        <taxon>Arthropoda</taxon>
        <taxon>Hexapoda</taxon>
        <taxon>Insecta</taxon>
        <taxon>Pterygota</taxon>
        <taxon>Neoptera</taxon>
        <taxon>Paraneoptera</taxon>
        <taxon>Hemiptera</taxon>
        <taxon>Sternorrhyncha</taxon>
        <taxon>Aphidomorpha</taxon>
        <taxon>Aphidoidea</taxon>
        <taxon>Aphididae</taxon>
        <taxon>Aphidini</taxon>
        <taxon>Aphis</taxon>
        <taxon>Aphis</taxon>
    </lineage>
</organism>
<protein>
    <submittedName>
        <fullName evidence="2">Uncharacterized protein</fullName>
    </submittedName>
</protein>
<dbReference type="AlphaFoldDB" id="A0A6G0TC34"/>